<dbReference type="AlphaFoldDB" id="A0A2T2NTB0"/>
<evidence type="ECO:0000313" key="2">
    <source>
        <dbReference type="Proteomes" id="UP000240883"/>
    </source>
</evidence>
<organism evidence="1 2">
    <name type="scientific">Corynespora cassiicola Philippines</name>
    <dbReference type="NCBI Taxonomy" id="1448308"/>
    <lineage>
        <taxon>Eukaryota</taxon>
        <taxon>Fungi</taxon>
        <taxon>Dikarya</taxon>
        <taxon>Ascomycota</taxon>
        <taxon>Pezizomycotina</taxon>
        <taxon>Dothideomycetes</taxon>
        <taxon>Pleosporomycetidae</taxon>
        <taxon>Pleosporales</taxon>
        <taxon>Corynesporascaceae</taxon>
        <taxon>Corynespora</taxon>
    </lineage>
</organism>
<sequence length="132" mass="14998">MSPDRAATVNEGAGTQFIESLVESRDVFTYMNHEEVMNRVNNNLNDIRGALQIIESQIPFVIGLVAHWDEFYPTYMAQVSDHARSTQTLLVQMIRKRLGVNTNSFISSILSSLTKMENDIPKMGYPFEDKPN</sequence>
<reference evidence="1 2" key="1">
    <citation type="journal article" date="2018" name="Front. Microbiol.">
        <title>Genome-Wide Analysis of Corynespora cassiicola Leaf Fall Disease Putative Effectors.</title>
        <authorList>
            <person name="Lopez D."/>
            <person name="Ribeiro S."/>
            <person name="Label P."/>
            <person name="Fumanal B."/>
            <person name="Venisse J.S."/>
            <person name="Kohler A."/>
            <person name="de Oliveira R.R."/>
            <person name="Labutti K."/>
            <person name="Lipzen A."/>
            <person name="Lail K."/>
            <person name="Bauer D."/>
            <person name="Ohm R.A."/>
            <person name="Barry K.W."/>
            <person name="Spatafora J."/>
            <person name="Grigoriev I.V."/>
            <person name="Martin F.M."/>
            <person name="Pujade-Renaud V."/>
        </authorList>
    </citation>
    <scope>NUCLEOTIDE SEQUENCE [LARGE SCALE GENOMIC DNA]</scope>
    <source>
        <strain evidence="1 2">Philippines</strain>
    </source>
</reference>
<accession>A0A2T2NTB0</accession>
<dbReference type="EMBL" id="KZ678133">
    <property type="protein sequence ID" value="PSN68682.1"/>
    <property type="molecule type" value="Genomic_DNA"/>
</dbReference>
<keyword evidence="2" id="KW-1185">Reference proteome</keyword>
<dbReference type="Proteomes" id="UP000240883">
    <property type="component" value="Unassembled WGS sequence"/>
</dbReference>
<dbReference type="OrthoDB" id="73875at2759"/>
<proteinExistence type="predicted"/>
<gene>
    <name evidence="1" type="ORF">BS50DRAFT_586122</name>
</gene>
<protein>
    <submittedName>
        <fullName evidence="1">Uncharacterized protein</fullName>
    </submittedName>
</protein>
<name>A0A2T2NTB0_CORCC</name>
<evidence type="ECO:0000313" key="1">
    <source>
        <dbReference type="EMBL" id="PSN68682.1"/>
    </source>
</evidence>